<gene>
    <name evidence="2" type="ORF">ONB1V03_LOCUS21824</name>
</gene>
<accession>A0A7R9MSB8</accession>
<dbReference type="Proteomes" id="UP000728032">
    <property type="component" value="Unassembled WGS sequence"/>
</dbReference>
<organism evidence="2">
    <name type="scientific">Oppiella nova</name>
    <dbReference type="NCBI Taxonomy" id="334625"/>
    <lineage>
        <taxon>Eukaryota</taxon>
        <taxon>Metazoa</taxon>
        <taxon>Ecdysozoa</taxon>
        <taxon>Arthropoda</taxon>
        <taxon>Chelicerata</taxon>
        <taxon>Arachnida</taxon>
        <taxon>Acari</taxon>
        <taxon>Acariformes</taxon>
        <taxon>Sarcoptiformes</taxon>
        <taxon>Oribatida</taxon>
        <taxon>Brachypylina</taxon>
        <taxon>Oppioidea</taxon>
        <taxon>Oppiidae</taxon>
        <taxon>Oppiella</taxon>
    </lineage>
</organism>
<reference evidence="2" key="1">
    <citation type="submission" date="2020-11" db="EMBL/GenBank/DDBJ databases">
        <authorList>
            <person name="Tran Van P."/>
        </authorList>
    </citation>
    <scope>NUCLEOTIDE SEQUENCE</scope>
</reference>
<proteinExistence type="predicted"/>
<sequence length="105" mass="11374">MASNATKSWSQLVSHESQDKDITPDIRPVEDYSQTTAANDASFVSLDDVMSEELAKQLDEDSPALETTGAIGGEDLAPNRSREEDVKKFIAESGLDLSQLLDTEG</sequence>
<evidence type="ECO:0000313" key="3">
    <source>
        <dbReference type="Proteomes" id="UP000728032"/>
    </source>
</evidence>
<dbReference type="AlphaFoldDB" id="A0A7R9MSB8"/>
<evidence type="ECO:0000313" key="2">
    <source>
        <dbReference type="EMBL" id="CAD7665266.1"/>
    </source>
</evidence>
<dbReference type="EMBL" id="OC959576">
    <property type="protein sequence ID" value="CAD7665266.1"/>
    <property type="molecule type" value="Genomic_DNA"/>
</dbReference>
<name>A0A7R9MSB8_9ACAR</name>
<dbReference type="EMBL" id="CAJPVJ010044751">
    <property type="protein sequence ID" value="CAG2182403.1"/>
    <property type="molecule type" value="Genomic_DNA"/>
</dbReference>
<feature type="compositionally biased region" description="Polar residues" evidence="1">
    <location>
        <begin position="1"/>
        <end position="15"/>
    </location>
</feature>
<feature type="region of interest" description="Disordered" evidence="1">
    <location>
        <begin position="57"/>
        <end position="82"/>
    </location>
</feature>
<evidence type="ECO:0000256" key="1">
    <source>
        <dbReference type="SAM" id="MobiDB-lite"/>
    </source>
</evidence>
<dbReference type="OrthoDB" id="6531925at2759"/>
<protein>
    <submittedName>
        <fullName evidence="2">Uncharacterized protein</fullName>
    </submittedName>
</protein>
<keyword evidence="3" id="KW-1185">Reference proteome</keyword>
<feature type="region of interest" description="Disordered" evidence="1">
    <location>
        <begin position="1"/>
        <end position="27"/>
    </location>
</feature>
<feature type="compositionally biased region" description="Basic and acidic residues" evidence="1">
    <location>
        <begin position="16"/>
        <end position="27"/>
    </location>
</feature>